<gene>
    <name evidence="10" type="ORF">APZ42_020419</name>
</gene>
<dbReference type="SUPFAM" id="SSF58026">
    <property type="entry name" value="Delta-sleep-inducing peptide immunoreactive peptide"/>
    <property type="match status" value="1"/>
</dbReference>
<evidence type="ECO:0000256" key="6">
    <source>
        <dbReference type="ARBA" id="ARBA00023163"/>
    </source>
</evidence>
<dbReference type="Gene3D" id="1.20.5.490">
    <property type="entry name" value="Single helix bin"/>
    <property type="match status" value="1"/>
</dbReference>
<dbReference type="PANTHER" id="PTHR46745:SF1">
    <property type="entry name" value="TSC22 DOMAIN FAMILY PROTEIN 1"/>
    <property type="match status" value="1"/>
</dbReference>
<feature type="region of interest" description="Disordered" evidence="9">
    <location>
        <begin position="793"/>
        <end position="819"/>
    </location>
</feature>
<evidence type="ECO:0000256" key="4">
    <source>
        <dbReference type="ARBA" id="ARBA00022490"/>
    </source>
</evidence>
<keyword evidence="6" id="KW-0804">Transcription</keyword>
<feature type="region of interest" description="Disordered" evidence="9">
    <location>
        <begin position="528"/>
        <end position="551"/>
    </location>
</feature>
<protein>
    <submittedName>
        <fullName evidence="10">Uncharacterized protein</fullName>
    </submittedName>
</protein>
<dbReference type="PROSITE" id="PS01289">
    <property type="entry name" value="TSC22"/>
    <property type="match status" value="1"/>
</dbReference>
<dbReference type="PANTHER" id="PTHR46745">
    <property type="entry name" value="TSC22 DOMAIN FAMILY PROTEIN 1"/>
    <property type="match status" value="1"/>
</dbReference>
<evidence type="ECO:0000256" key="1">
    <source>
        <dbReference type="ARBA" id="ARBA00004123"/>
    </source>
</evidence>
<feature type="region of interest" description="Disordered" evidence="9">
    <location>
        <begin position="80"/>
        <end position="110"/>
    </location>
</feature>
<feature type="region of interest" description="Disordered" evidence="9">
    <location>
        <begin position="666"/>
        <end position="690"/>
    </location>
</feature>
<feature type="coiled-coil region" evidence="8">
    <location>
        <begin position="712"/>
        <end position="746"/>
    </location>
</feature>
<dbReference type="GO" id="GO:0005829">
    <property type="term" value="C:cytosol"/>
    <property type="evidence" value="ECO:0007669"/>
    <property type="project" value="TreeGrafter"/>
</dbReference>
<sequence>MAEYSAAEHFNNPSRQRVPLVEFTLPLEPIATRQVGGNVIHKTTSETLRLTDQLHPNQVGPSSTVDIKKTSSFQITSVRVSSSISNDGEDDSCGEVDDTQTEPSEVGSHNQIDVEEDIETGGDNGPPVMYVSNVPVSLAQQQVNEGSALKLEDKDHGLQRRFRVVKIESAEPFKRGRWLCMDFLDQPSIQPILSKEEPGSATSSSGSLSDHILTDDGQHHALYLQQPNQTLQNISTGAVLNSGNQQASNSIHVVPHSLPASAASISYPPAQQLLQQQPMYQTQSSVPLGYSVASVTTILQPSAATIATTSNAASLAIPLVSSQSTPSVSAGAPLPGLSSNVAQPFLQQPVPPGLLQQQQSMASQSAYTASAVAPQQQQQYVTPASGIQPGMTAQHLPSQQPTQQPVVAQIPVMAQQNLIPVQPSSNSNIVATSPHPSAANLIQPSSTIPTQANQNSMHPVVLLPSSTSLQQQSQPTPVVPIHGPPPGLIPQHQHPPLGLQPQQQPGNQGQPTFAEIVANAPVQSLPNTQHLQQHATQPASSVQPIQTVGVPPTSTLQQSEVVMQQQSVQQMQSMQQTHIQQSGSVLMQPPQQQPALVQQTATQHAVYGGSSNNQTIPVAVMSVATSIQPQVQLIMAAPSTLTTAIASSNAGMETAMAALPHGPGVLNKSQSVADDGHAGGSTDDHASASGSSTVAIDNKIEQAMDLVKSHLMFAVREEVEVLKERIDVLMERIAFLESENQILKSAATQETLAQIAQLEATFPVSGNDNIGSGGSVSVVGVASSVGPIVNNTVTSTTTTPSTTTSCTSSHLPSGTSPAP</sequence>
<feature type="compositionally biased region" description="Low complexity" evidence="9">
    <location>
        <begin position="793"/>
        <end position="809"/>
    </location>
</feature>
<dbReference type="InterPro" id="IPR047862">
    <property type="entry name" value="TSC22/BUN_CS"/>
</dbReference>
<evidence type="ECO:0000256" key="2">
    <source>
        <dbReference type="ARBA" id="ARBA00004496"/>
    </source>
</evidence>
<keyword evidence="7" id="KW-0539">Nucleus</keyword>
<dbReference type="GO" id="GO:0005634">
    <property type="term" value="C:nucleus"/>
    <property type="evidence" value="ECO:0007669"/>
    <property type="project" value="UniProtKB-SubCell"/>
</dbReference>
<evidence type="ECO:0000256" key="7">
    <source>
        <dbReference type="ARBA" id="ARBA00023242"/>
    </source>
</evidence>
<comment type="caution">
    <text evidence="10">The sequence shown here is derived from an EMBL/GenBank/DDBJ whole genome shotgun (WGS) entry which is preliminary data.</text>
</comment>
<dbReference type="AlphaFoldDB" id="A0A0N8CFX1"/>
<dbReference type="Pfam" id="PF01166">
    <property type="entry name" value="TSC22"/>
    <property type="match status" value="1"/>
</dbReference>
<dbReference type="OrthoDB" id="10262026at2759"/>
<evidence type="ECO:0000256" key="5">
    <source>
        <dbReference type="ARBA" id="ARBA00023015"/>
    </source>
</evidence>
<dbReference type="GO" id="GO:0043066">
    <property type="term" value="P:negative regulation of apoptotic process"/>
    <property type="evidence" value="ECO:0007669"/>
    <property type="project" value="TreeGrafter"/>
</dbReference>
<dbReference type="EMBL" id="LRGB01000996">
    <property type="protein sequence ID" value="KZS14231.1"/>
    <property type="molecule type" value="Genomic_DNA"/>
</dbReference>
<evidence type="ECO:0000256" key="9">
    <source>
        <dbReference type="SAM" id="MobiDB-lite"/>
    </source>
</evidence>
<reference evidence="10 11" key="1">
    <citation type="submission" date="2016-03" db="EMBL/GenBank/DDBJ databases">
        <title>EvidentialGene: Evidence-directed Construction of Genes on Genomes.</title>
        <authorList>
            <person name="Gilbert D.G."/>
            <person name="Choi J.-H."/>
            <person name="Mockaitis K."/>
            <person name="Colbourne J."/>
            <person name="Pfrender M."/>
        </authorList>
    </citation>
    <scope>NUCLEOTIDE SEQUENCE [LARGE SCALE GENOMIC DNA]</scope>
    <source>
        <strain evidence="10 11">Xinb3</strain>
        <tissue evidence="10">Complete organism</tissue>
    </source>
</reference>
<keyword evidence="11" id="KW-1185">Reference proteome</keyword>
<dbReference type="GO" id="GO:0006357">
    <property type="term" value="P:regulation of transcription by RNA polymerase II"/>
    <property type="evidence" value="ECO:0007669"/>
    <property type="project" value="InterPro"/>
</dbReference>
<feature type="compositionally biased region" description="Low complexity" evidence="9">
    <location>
        <begin position="489"/>
        <end position="510"/>
    </location>
</feature>
<feature type="compositionally biased region" description="Polar residues" evidence="9">
    <location>
        <begin position="101"/>
        <end position="110"/>
    </location>
</feature>
<evidence type="ECO:0000256" key="3">
    <source>
        <dbReference type="ARBA" id="ARBA00007908"/>
    </source>
</evidence>
<organism evidence="10 11">
    <name type="scientific">Daphnia magna</name>
    <dbReference type="NCBI Taxonomy" id="35525"/>
    <lineage>
        <taxon>Eukaryota</taxon>
        <taxon>Metazoa</taxon>
        <taxon>Ecdysozoa</taxon>
        <taxon>Arthropoda</taxon>
        <taxon>Crustacea</taxon>
        <taxon>Branchiopoda</taxon>
        <taxon>Diplostraca</taxon>
        <taxon>Cladocera</taxon>
        <taxon>Anomopoda</taxon>
        <taxon>Daphniidae</taxon>
        <taxon>Daphnia</taxon>
    </lineage>
</organism>
<keyword evidence="5" id="KW-0805">Transcription regulation</keyword>
<evidence type="ECO:0000313" key="11">
    <source>
        <dbReference type="Proteomes" id="UP000076858"/>
    </source>
</evidence>
<dbReference type="GO" id="GO:0008284">
    <property type="term" value="P:positive regulation of cell population proliferation"/>
    <property type="evidence" value="ECO:0007669"/>
    <property type="project" value="TreeGrafter"/>
</dbReference>
<feature type="compositionally biased region" description="Acidic residues" evidence="9">
    <location>
        <begin position="87"/>
        <end position="100"/>
    </location>
</feature>
<feature type="compositionally biased region" description="Polar residues" evidence="9">
    <location>
        <begin position="810"/>
        <end position="819"/>
    </location>
</feature>
<dbReference type="CDD" id="cd21936">
    <property type="entry name" value="ZIP_TSC22D"/>
    <property type="match status" value="1"/>
</dbReference>
<proteinExistence type="inferred from homology"/>
<dbReference type="Proteomes" id="UP000076858">
    <property type="component" value="Unassembled WGS sequence"/>
</dbReference>
<feature type="compositionally biased region" description="Basic and acidic residues" evidence="9">
    <location>
        <begin position="674"/>
        <end position="686"/>
    </location>
</feature>
<accession>A0A0N8CFX1</accession>
<keyword evidence="8" id="KW-0175">Coiled coil</keyword>
<evidence type="ECO:0000256" key="8">
    <source>
        <dbReference type="SAM" id="Coils"/>
    </source>
</evidence>
<feature type="region of interest" description="Disordered" evidence="9">
    <location>
        <begin position="485"/>
        <end position="510"/>
    </location>
</feature>
<dbReference type="STRING" id="35525.A0A0N8CFX1"/>
<name>A0A0N8CFX1_9CRUS</name>
<comment type="similarity">
    <text evidence="3">Belongs to the TSC-22/Dip/Bun family.</text>
</comment>
<dbReference type="InterPro" id="IPR000580">
    <property type="entry name" value="TSC22/Bun"/>
</dbReference>
<evidence type="ECO:0000313" key="10">
    <source>
        <dbReference type="EMBL" id="KZS14231.1"/>
    </source>
</evidence>
<comment type="subcellular location">
    <subcellularLocation>
        <location evidence="2">Cytoplasm</location>
    </subcellularLocation>
    <subcellularLocation>
        <location evidence="1">Nucleus</location>
    </subcellularLocation>
</comment>
<keyword evidence="4" id="KW-0963">Cytoplasm</keyword>